<dbReference type="GeneID" id="92901438"/>
<evidence type="ECO:0000313" key="7">
    <source>
        <dbReference type="Proteomes" id="UP000507979"/>
    </source>
</evidence>
<keyword evidence="3" id="KW-0238">DNA-binding</keyword>
<keyword evidence="2" id="KW-0805">Transcription regulation</keyword>
<protein>
    <submittedName>
        <fullName evidence="6">PCP degradation transcriptional activation protein</fullName>
    </submittedName>
</protein>
<dbReference type="PANTHER" id="PTHR30118:SF15">
    <property type="entry name" value="TRANSCRIPTIONAL REGULATORY PROTEIN"/>
    <property type="match status" value="1"/>
</dbReference>
<dbReference type="GO" id="GO:0003677">
    <property type="term" value="F:DNA binding"/>
    <property type="evidence" value="ECO:0007669"/>
    <property type="project" value="UniProtKB-KW"/>
</dbReference>
<organism evidence="6 7">
    <name type="scientific">Achromobacter insuavis</name>
    <dbReference type="NCBI Taxonomy" id="1287735"/>
    <lineage>
        <taxon>Bacteria</taxon>
        <taxon>Pseudomonadati</taxon>
        <taxon>Pseudomonadota</taxon>
        <taxon>Betaproteobacteria</taxon>
        <taxon>Burkholderiales</taxon>
        <taxon>Alcaligenaceae</taxon>
        <taxon>Achromobacter</taxon>
    </lineage>
</organism>
<dbReference type="InterPro" id="IPR036390">
    <property type="entry name" value="WH_DNA-bd_sf"/>
</dbReference>
<dbReference type="InterPro" id="IPR005119">
    <property type="entry name" value="LysR_subst-bd"/>
</dbReference>
<dbReference type="GO" id="GO:0003700">
    <property type="term" value="F:DNA-binding transcription factor activity"/>
    <property type="evidence" value="ECO:0007669"/>
    <property type="project" value="InterPro"/>
</dbReference>
<dbReference type="EMBL" id="CADIJR010000095">
    <property type="protein sequence ID" value="CAB3706833.1"/>
    <property type="molecule type" value="Genomic_DNA"/>
</dbReference>
<keyword evidence="7" id="KW-1185">Reference proteome</keyword>
<dbReference type="PROSITE" id="PS50931">
    <property type="entry name" value="HTH_LYSR"/>
    <property type="match status" value="1"/>
</dbReference>
<dbReference type="InterPro" id="IPR036388">
    <property type="entry name" value="WH-like_DNA-bd_sf"/>
</dbReference>
<accession>A0A6J5BLI1</accession>
<evidence type="ECO:0000256" key="3">
    <source>
        <dbReference type="ARBA" id="ARBA00023125"/>
    </source>
</evidence>
<dbReference type="Proteomes" id="UP000507979">
    <property type="component" value="Unassembled WGS sequence"/>
</dbReference>
<gene>
    <name evidence="6" type="primary">pcpR_9</name>
    <name evidence="6" type="ORF">LMG26845_05543</name>
</gene>
<sequence>MHEALRRLDMNLLLVFDALVRLGSVAAAAEELAMSPSACSHALTRLRGALSDPLFVRYGSGMQPTARAQAMAPVIGQALQALGGSLDGARPFAPADSTQAFVFAVTDYTAYAVLPALAERLRTLAPRLRLRAVYSTRQDSFDDLAAGRAHFALGFDEGPAALPEGVQARDGFTDDYVVVAREDHPEVRGSLSLAQYLAASHLAVKPWREGRGVIDGALERQGLRRQVTMELPSLLAAPFIVAGSDLLATLPRRLARRLGPAAGLAVYAAPFAAPAYTLKVLFHARHAGIPGHDWILEQVLAAARETDE</sequence>
<feature type="domain" description="HTH lysR-type" evidence="5">
    <location>
        <begin position="8"/>
        <end position="65"/>
    </location>
</feature>
<dbReference type="PANTHER" id="PTHR30118">
    <property type="entry name" value="HTH-TYPE TRANSCRIPTIONAL REGULATOR LEUO-RELATED"/>
    <property type="match status" value="1"/>
</dbReference>
<keyword evidence="4" id="KW-0804">Transcription</keyword>
<dbReference type="RefSeq" id="WP_054434660.1">
    <property type="nucleotide sequence ID" value="NZ_CADIJR010000095.1"/>
</dbReference>
<dbReference type="SUPFAM" id="SSF46785">
    <property type="entry name" value="Winged helix' DNA-binding domain"/>
    <property type="match status" value="1"/>
</dbReference>
<dbReference type="InterPro" id="IPR000847">
    <property type="entry name" value="LysR_HTH_N"/>
</dbReference>
<dbReference type="SUPFAM" id="SSF53850">
    <property type="entry name" value="Periplasmic binding protein-like II"/>
    <property type="match status" value="1"/>
</dbReference>
<dbReference type="Pfam" id="PF00126">
    <property type="entry name" value="HTH_1"/>
    <property type="match status" value="1"/>
</dbReference>
<dbReference type="Gene3D" id="1.10.10.10">
    <property type="entry name" value="Winged helix-like DNA-binding domain superfamily/Winged helix DNA-binding domain"/>
    <property type="match status" value="1"/>
</dbReference>
<reference evidence="6 7" key="1">
    <citation type="submission" date="2020-04" db="EMBL/GenBank/DDBJ databases">
        <authorList>
            <person name="De Canck E."/>
        </authorList>
    </citation>
    <scope>NUCLEOTIDE SEQUENCE [LARGE SCALE GENOMIC DNA]</scope>
    <source>
        <strain evidence="6 7">LMG 26845</strain>
    </source>
</reference>
<name>A0A6J5BLI1_9BURK</name>
<evidence type="ECO:0000313" key="6">
    <source>
        <dbReference type="EMBL" id="CAB3706833.1"/>
    </source>
</evidence>
<evidence type="ECO:0000256" key="4">
    <source>
        <dbReference type="ARBA" id="ARBA00023163"/>
    </source>
</evidence>
<proteinExistence type="inferred from homology"/>
<dbReference type="AlphaFoldDB" id="A0A6J5BLI1"/>
<evidence type="ECO:0000259" key="5">
    <source>
        <dbReference type="PROSITE" id="PS50931"/>
    </source>
</evidence>
<evidence type="ECO:0000256" key="1">
    <source>
        <dbReference type="ARBA" id="ARBA00009437"/>
    </source>
</evidence>
<comment type="similarity">
    <text evidence="1">Belongs to the LysR transcriptional regulatory family.</text>
</comment>
<dbReference type="Pfam" id="PF03466">
    <property type="entry name" value="LysR_substrate"/>
    <property type="match status" value="1"/>
</dbReference>
<dbReference type="InterPro" id="IPR050389">
    <property type="entry name" value="LysR-type_TF"/>
</dbReference>
<evidence type="ECO:0000256" key="2">
    <source>
        <dbReference type="ARBA" id="ARBA00023015"/>
    </source>
</evidence>
<dbReference type="Gene3D" id="3.40.190.10">
    <property type="entry name" value="Periplasmic binding protein-like II"/>
    <property type="match status" value="2"/>
</dbReference>